<proteinExistence type="predicted"/>
<accession>A0A382R3M4</accession>
<gene>
    <name evidence="1" type="ORF">METZ01_LOCUS344599</name>
</gene>
<name>A0A382R3M4_9ZZZZ</name>
<organism evidence="1">
    <name type="scientific">marine metagenome</name>
    <dbReference type="NCBI Taxonomy" id="408172"/>
    <lineage>
        <taxon>unclassified sequences</taxon>
        <taxon>metagenomes</taxon>
        <taxon>ecological metagenomes</taxon>
    </lineage>
</organism>
<sequence>HQGGVIAFEHASNVVGRAVGAVGAGALPVTMFVIGEGFLVDLYTPTWPVGPQL</sequence>
<evidence type="ECO:0000313" key="1">
    <source>
        <dbReference type="EMBL" id="SVC91745.1"/>
    </source>
</evidence>
<dbReference type="AlphaFoldDB" id="A0A382R3M4"/>
<protein>
    <submittedName>
        <fullName evidence="1">Uncharacterized protein</fullName>
    </submittedName>
</protein>
<feature type="non-terminal residue" evidence="1">
    <location>
        <position position="1"/>
    </location>
</feature>
<reference evidence="1" key="1">
    <citation type="submission" date="2018-05" db="EMBL/GenBank/DDBJ databases">
        <authorList>
            <person name="Lanie J.A."/>
            <person name="Ng W.-L."/>
            <person name="Kazmierczak K.M."/>
            <person name="Andrzejewski T.M."/>
            <person name="Davidsen T.M."/>
            <person name="Wayne K.J."/>
            <person name="Tettelin H."/>
            <person name="Glass J.I."/>
            <person name="Rusch D."/>
            <person name="Podicherti R."/>
            <person name="Tsui H.-C.T."/>
            <person name="Winkler M.E."/>
        </authorList>
    </citation>
    <scope>NUCLEOTIDE SEQUENCE</scope>
</reference>
<dbReference type="EMBL" id="UINC01118545">
    <property type="protein sequence ID" value="SVC91745.1"/>
    <property type="molecule type" value="Genomic_DNA"/>
</dbReference>